<gene>
    <name evidence="1" type="ORF">VHP8226_03034</name>
</gene>
<protein>
    <recommendedName>
        <fullName evidence="3">Right-handed parallel beta-helix repeat-containing protein</fullName>
    </recommendedName>
</protein>
<dbReference type="SUPFAM" id="SSF51126">
    <property type="entry name" value="Pectin lyase-like"/>
    <property type="match status" value="1"/>
</dbReference>
<comment type="caution">
    <text evidence="1">The sequence shown here is derived from an EMBL/GenBank/DDBJ whole genome shotgun (WGS) entry which is preliminary data.</text>
</comment>
<dbReference type="CDD" id="cd00063">
    <property type="entry name" value="FN3"/>
    <property type="match status" value="1"/>
</dbReference>
<proteinExistence type="predicted"/>
<dbReference type="Proteomes" id="UP000838160">
    <property type="component" value="Unassembled WGS sequence"/>
</dbReference>
<sequence>MRPIFLFRFSSSLSELRLCTSRLLTCVMLVLSITSIAITHANANNSKPSQLSASQFVSYLAKKQPLNESDAQRYLSAAFNDGKLNEQLNRTYLKDKALTGYLLLRAAKGISAEYTLDVGLKRGYDLSTMLELAYLTTQDKSQLTNNLLFTLHIDHDLIQDTAIQYGVDKDVVNKMASKHPADYRITPLFESVSISVFNRLESDHGIVEYRPLDAQQWLPASDLQWNSIENAHTTSIVYLKPETEYQLRVTFTVNNQPESPQEYAFKTWNVLPTFDPNKIFHLKDIYSGGQLDLEALNIKGKPNAWVKIIGDNTTPIVVVDDEYDSAINIGANGYIYFENIVVKGGKLNAISSDKSHHLWFNHCDVSQYGRIPKVIKNGKRYEKENDKWPVNYDSAFGLRRTGRVVIENCSVHSPNMAANSWESGHPHGANAYLAMANHPNRDFQGQIVLRNNRFFGTHNHRFNDVIESRFNAYASGGFVRDSAIYNNYLAYANDDLIELDGGQNNVLFYNNELEQGYVGVSIIPNRNGPSYIFNNYIHNLGDERGEMWAAIKAGGLLSRPKGVSTIYNNLILTNANGIGAAGFEQDYTFWVNAINNVMIHNQHWNVRGYSIYEKSPYKASVYKNNYMFNLVAKKPVYQANGVEPFYDQSLLNLDYAKKLWDSNTRSVSLNIPAQYRLPNLTHENAEGEVVIGKLTDE</sequence>
<dbReference type="EMBL" id="CAKLCM010000003">
    <property type="protein sequence ID" value="CAH0529068.1"/>
    <property type="molecule type" value="Genomic_DNA"/>
</dbReference>
<evidence type="ECO:0008006" key="3">
    <source>
        <dbReference type="Google" id="ProtNLM"/>
    </source>
</evidence>
<name>A0ABM8ZLG9_9VIBR</name>
<dbReference type="InterPro" id="IPR003961">
    <property type="entry name" value="FN3_dom"/>
</dbReference>
<organism evidence="1 2">
    <name type="scientific">Vibrio hippocampi</name>
    <dbReference type="NCBI Taxonomy" id="654686"/>
    <lineage>
        <taxon>Bacteria</taxon>
        <taxon>Pseudomonadati</taxon>
        <taxon>Pseudomonadota</taxon>
        <taxon>Gammaproteobacteria</taxon>
        <taxon>Vibrionales</taxon>
        <taxon>Vibrionaceae</taxon>
        <taxon>Vibrio</taxon>
    </lineage>
</organism>
<keyword evidence="2" id="KW-1185">Reference proteome</keyword>
<evidence type="ECO:0000313" key="1">
    <source>
        <dbReference type="EMBL" id="CAH0529068.1"/>
    </source>
</evidence>
<dbReference type="InterPro" id="IPR011050">
    <property type="entry name" value="Pectin_lyase_fold/virulence"/>
</dbReference>
<evidence type="ECO:0000313" key="2">
    <source>
        <dbReference type="Proteomes" id="UP000838160"/>
    </source>
</evidence>
<reference evidence="1" key="1">
    <citation type="submission" date="2021-12" db="EMBL/GenBank/DDBJ databases">
        <authorList>
            <person name="Rodrigo-Torres L."/>
            <person name="Arahal R. D."/>
            <person name="Lucena T."/>
        </authorList>
    </citation>
    <scope>NUCLEOTIDE SEQUENCE</scope>
    <source>
        <strain evidence="1">CECT 8226</strain>
    </source>
</reference>
<accession>A0ABM8ZLG9</accession>